<organism evidence="17 18">
    <name type="scientific">Dermatophagoides pteronyssinus</name>
    <name type="common">European house dust mite</name>
    <dbReference type="NCBI Taxonomy" id="6956"/>
    <lineage>
        <taxon>Eukaryota</taxon>
        <taxon>Metazoa</taxon>
        <taxon>Ecdysozoa</taxon>
        <taxon>Arthropoda</taxon>
        <taxon>Chelicerata</taxon>
        <taxon>Arachnida</taxon>
        <taxon>Acari</taxon>
        <taxon>Acariformes</taxon>
        <taxon>Sarcoptiformes</taxon>
        <taxon>Astigmata</taxon>
        <taxon>Psoroptidia</taxon>
        <taxon>Analgoidea</taxon>
        <taxon>Pyroglyphidae</taxon>
        <taxon>Dermatophagoidinae</taxon>
        <taxon>Dermatophagoides</taxon>
    </lineage>
</organism>
<evidence type="ECO:0000256" key="1">
    <source>
        <dbReference type="ARBA" id="ARBA00004162"/>
    </source>
</evidence>
<dbReference type="InterPro" id="IPR008936">
    <property type="entry name" value="Rho_GTPase_activation_prot"/>
</dbReference>
<dbReference type="Pfam" id="PF01833">
    <property type="entry name" value="TIG"/>
    <property type="match status" value="1"/>
</dbReference>
<evidence type="ECO:0000256" key="14">
    <source>
        <dbReference type="SAM" id="Phobius"/>
    </source>
</evidence>
<evidence type="ECO:0000256" key="12">
    <source>
        <dbReference type="PROSITE-ProRule" id="PRU00352"/>
    </source>
</evidence>
<gene>
    <name evidence="17" type="ORF">DERP_004881</name>
</gene>
<feature type="domain" description="Sema" evidence="16">
    <location>
        <begin position="15"/>
        <end position="490"/>
    </location>
</feature>
<comment type="subcellular location">
    <subcellularLocation>
        <location evidence="1">Cell membrane</location>
        <topology evidence="1">Single-pass membrane protein</topology>
    </subcellularLocation>
</comment>
<evidence type="ECO:0000256" key="4">
    <source>
        <dbReference type="ARBA" id="ARBA00022692"/>
    </source>
</evidence>
<protein>
    <recommendedName>
        <fullName evidence="16">Sema domain-containing protein</fullName>
    </recommendedName>
</protein>
<dbReference type="PANTHER" id="PTHR22625">
    <property type="entry name" value="PLEXIN"/>
    <property type="match status" value="1"/>
</dbReference>
<dbReference type="InterPro" id="IPR002909">
    <property type="entry name" value="IPT_dom"/>
</dbReference>
<comment type="caution">
    <text evidence="17">The sequence shown here is derived from an EMBL/GenBank/DDBJ whole genome shotgun (WGS) entry which is preliminary data.</text>
</comment>
<dbReference type="Pfam" id="PF08337">
    <property type="entry name" value="Plexin_cytopl"/>
    <property type="match status" value="1"/>
</dbReference>
<dbReference type="PANTHER" id="PTHR22625:SF70">
    <property type="entry name" value="PLEXIN A, ISOFORM A"/>
    <property type="match status" value="1"/>
</dbReference>
<evidence type="ECO:0000256" key="15">
    <source>
        <dbReference type="SAM" id="SignalP"/>
    </source>
</evidence>
<dbReference type="Pfam" id="PF20170">
    <property type="entry name" value="Plexin_RBD"/>
    <property type="match status" value="1"/>
</dbReference>
<dbReference type="SUPFAM" id="SSF103575">
    <property type="entry name" value="Plexin repeat"/>
    <property type="match status" value="1"/>
</dbReference>
<evidence type="ECO:0000313" key="18">
    <source>
        <dbReference type="Proteomes" id="UP000887458"/>
    </source>
</evidence>
<keyword evidence="11" id="KW-0325">Glycoprotein</keyword>
<keyword evidence="5 15" id="KW-0732">Signal</keyword>
<comment type="similarity">
    <text evidence="2">Belongs to the plexin family.</text>
</comment>
<name>A0ABQ8JTC0_DERPT</name>
<feature type="chain" id="PRO_5046260848" description="Sema domain-containing protein" evidence="15">
    <location>
        <begin position="20"/>
        <end position="2036"/>
    </location>
</feature>
<evidence type="ECO:0000256" key="6">
    <source>
        <dbReference type="ARBA" id="ARBA00022737"/>
    </source>
</evidence>
<dbReference type="Gene3D" id="2.130.10.10">
    <property type="entry name" value="YVTN repeat-like/Quinoprotein amine dehydrogenase"/>
    <property type="match status" value="1"/>
</dbReference>
<evidence type="ECO:0000259" key="16">
    <source>
        <dbReference type="PROSITE" id="PS51004"/>
    </source>
</evidence>
<dbReference type="Gene3D" id="3.10.20.90">
    <property type="entry name" value="Phosphatidylinositol 3-kinase Catalytic Subunit, Chain A, domain 1"/>
    <property type="match status" value="1"/>
</dbReference>
<dbReference type="InterPro" id="IPR046800">
    <property type="entry name" value="Plexin_RBD"/>
</dbReference>
<evidence type="ECO:0000256" key="13">
    <source>
        <dbReference type="SAM" id="Coils"/>
    </source>
</evidence>
<keyword evidence="7" id="KW-0524">Neurogenesis</keyword>
<evidence type="ECO:0000256" key="10">
    <source>
        <dbReference type="ARBA" id="ARBA00023157"/>
    </source>
</evidence>
<comment type="caution">
    <text evidence="12">Lacks conserved residue(s) required for the propagation of feature annotation.</text>
</comment>
<evidence type="ECO:0000256" key="7">
    <source>
        <dbReference type="ARBA" id="ARBA00022902"/>
    </source>
</evidence>
<evidence type="ECO:0000313" key="17">
    <source>
        <dbReference type="EMBL" id="KAH9425665.1"/>
    </source>
</evidence>
<dbReference type="InterPro" id="IPR013548">
    <property type="entry name" value="Plexin_cytoplasmic_RasGAP_dom"/>
</dbReference>
<proteinExistence type="inferred from homology"/>
<accession>A0ABQ8JTC0</accession>
<keyword evidence="10" id="KW-1015">Disulfide bond</keyword>
<dbReference type="InterPro" id="IPR014756">
    <property type="entry name" value="Ig_E-set"/>
</dbReference>
<dbReference type="InterPro" id="IPR016201">
    <property type="entry name" value="PSI"/>
</dbReference>
<dbReference type="InterPro" id="IPR001627">
    <property type="entry name" value="Semap_dom"/>
</dbReference>
<dbReference type="Gene3D" id="1.10.506.10">
    <property type="entry name" value="GTPase Activation - p120gap, domain 1"/>
    <property type="match status" value="2"/>
</dbReference>
<sequence>MGVKTTQLIAVFVTSLALAIPTMNHRTEKSTGIVLARFVSPNPQLIRFKRFVLVHPNSAVESRSLVIGATDWLLQLDYQTFALLHNRSMAVGSPKPYHCKALICDEQRGWLIACGTNNHGQCSIHDLNNISQILHEPKESVISDQPDGSTVLLIGPGPTISSSANISNTALYVASTSNDNSRSEIIATRSLQIENLMQLVYADISSGTRLYLNNAIAGHFYLEYIYAFQSEGFTFFVVVESIGMGKRNQQNKHQAFITKLVRICQKDDRYYSYTEVPLHCNSHVTVSRARRAFHLKSPSQVERQSFEHLIVIFDHHAVCMYQMWALQAQINANIAKCFDGQGFQNIRYIHSSFPPCQRTNMTQEDWICGSDVNQHLDTEDPIISTSLIDTENQRLTAVTASWIDLEHQTGILTLGTNNSVLLLYVLLPDHSKGQKHHDQQSKFKAIQYNHIDLVALNQLHDQMPILADMELMDGHHLIVMTKNNVFKLDVQQCSKHSSCSQCSVSVDPHCGWCLSTNQCTMRKSCPNQSDWIYLFNEHSQNVHCPRIATIEPSSIAINTRKTIRLFMKNFREPSIAIDQESQQPRPLYCVFNFFRTSTGKTHIITDKQHSAITVAKRIQQGQMNTQIKCPSPEPEQLPSIRSEHYLRSWLVVAMNFDTHFTQNPSTQTLTELSSGIEFRFWDCSSYRTCNQCVRQGSNGNCIWCISEHNCKYSEASCRMDRKLMVRTKTTAEREHIANLCPRFLLFNNKSHLLTVHEKLESKIQMKVLNYDVHHDDRIECRFQTTNSEQLIVIGHYNATQKSILCEPIVLNIPAKLEQQVDRVNLQVSINDYILDNPNNMNIQLYDCKRMAENCGQCLTLTEQYACGWCMRDQSKVISSSCEVSQHCRMDSQTKNGIIRWLNQSSAELCPNPIIRDFEPKSGPINGETTLTIKGENLGRTIDDIQIWIGLESKPDRTVECQPKKFDHASRLECELRTQFTNHSLQPGDYGHIMVKLRDVYEARSTEMYRFIRAQLWRLEPDRGPRSGGTRIRLFGENLDSGSTLTILLGSTDCIQQIANDSMIECLSNPFNDIVAKESERSESTPVEIVVQIDGVPVDMDKPLTFYFIVDPVIERVEHWNSEQLIAQYPLSIPSGGIRFFVIGQRLDSIQSPQFYVTIKENDRIKLNISSVCQHINASYITCESPSIIDTYLTTFNNNTQHHYGFIMDNVESVKSLTTNGNFEQFRLYRQPVFDEFKEPDQIHPLYEQEHLTLTGQHLDLLWLFSDQVTIAIGELYVCHLITTSARLLTCQLPQQMFNQNQRNNNAECHLLTVTVNIGHGMYTKIIGRLNPCPTNSIQRILIPGIVVVLILIVLILLLGSCQYRSCHQQRMILRENLEMEKQREDIEKELRNAHLELRLGIQKIVDENLPAPVRRFIDYLNNILFAQLEQPSLLPTNNIYSQTKFNRFGQLIAEREFLLLFIRTLDKDKTTSMKTRVRFGSYLVQALSHKLIYLTDVMITLLNDLIDRNLSQHPKLLLRRNDTIVERIVSVWLSLLLYDHLVTKPISQSLYHLYQAFNIHCYNGPVDEKCAFARNTMDQERMLRTNIGFKRLTIQVALIDYSMRSLADDDDDDDDDDDGEHIYETLICDQKPTDVNELVWHQVEVLDCDSINQVKRKALNILYSSKPYSQRRYCVDDLELQYINEQNKLFTFANSDKSNERRIEKNIQWSRLNTLAHYNIQENGSRFYLMPKESVTATVNSNSAHSSPIINRDRTKSVISTIAQLLLSQQQENNLQRIHEWHLDEGYHNLQIIHHNSNFSPSIYQTRRQITKEITQNYVDRLFVSIFQRQPDRPNDGLDESVAVCKPIKFLFDYFDRQAQKPWSRLRPDLNINLSEKDEFDRRESQDVAHIWKSNCLPLRFWVNIIKNPEFVLDVEKDAVIDANLSVVAQILMESCSLELPRLGENSPSSKLLFSREFETYNSWVRDYYNYLSQLNPVTHAEMEQYFEEFSQRYSDQVDRTKALGHLYEYVLKSRQMLSNEMDKQSPMYLRFQSLF</sequence>
<dbReference type="InterPro" id="IPR013783">
    <property type="entry name" value="Ig-like_fold"/>
</dbReference>
<feature type="transmembrane region" description="Helical" evidence="14">
    <location>
        <begin position="1340"/>
        <end position="1361"/>
    </location>
</feature>
<evidence type="ECO:0000256" key="3">
    <source>
        <dbReference type="ARBA" id="ARBA00022475"/>
    </source>
</evidence>
<dbReference type="InterPro" id="IPR036352">
    <property type="entry name" value="Semap_dom_sf"/>
</dbReference>
<dbReference type="CDD" id="cd00603">
    <property type="entry name" value="IPT_PCSR"/>
    <property type="match status" value="1"/>
</dbReference>
<dbReference type="Proteomes" id="UP000887458">
    <property type="component" value="Unassembled WGS sequence"/>
</dbReference>
<keyword evidence="13" id="KW-0175">Coiled coil</keyword>
<dbReference type="SUPFAM" id="SSF81296">
    <property type="entry name" value="E set domains"/>
    <property type="match status" value="2"/>
</dbReference>
<dbReference type="EMBL" id="NJHN03000017">
    <property type="protein sequence ID" value="KAH9425665.1"/>
    <property type="molecule type" value="Genomic_DNA"/>
</dbReference>
<keyword evidence="3" id="KW-1003">Cell membrane</keyword>
<reference evidence="17 18" key="2">
    <citation type="journal article" date="2022" name="Mol. Biol. Evol.">
        <title>Comparative Genomics Reveals Insights into the Divergent Evolution of Astigmatic Mites and Household Pest Adaptations.</title>
        <authorList>
            <person name="Xiong Q."/>
            <person name="Wan A.T."/>
            <person name="Liu X."/>
            <person name="Fung C.S."/>
            <person name="Xiao X."/>
            <person name="Malainual N."/>
            <person name="Hou J."/>
            <person name="Wang L."/>
            <person name="Wang M."/>
            <person name="Yang K.Y."/>
            <person name="Cui Y."/>
            <person name="Leung E.L."/>
            <person name="Nong W."/>
            <person name="Shin S.K."/>
            <person name="Au S.W."/>
            <person name="Jeong K.Y."/>
            <person name="Chew F.T."/>
            <person name="Hui J.H."/>
            <person name="Leung T.F."/>
            <person name="Tungtrongchitr A."/>
            <person name="Zhong N."/>
            <person name="Liu Z."/>
            <person name="Tsui S.K."/>
        </authorList>
    </citation>
    <scope>NUCLEOTIDE SEQUENCE [LARGE SCALE GENOMIC DNA]</scope>
    <source>
        <strain evidence="17">Derp</strain>
    </source>
</reference>
<dbReference type="SUPFAM" id="SSF101912">
    <property type="entry name" value="Sema domain"/>
    <property type="match status" value="1"/>
</dbReference>
<dbReference type="InterPro" id="IPR031148">
    <property type="entry name" value="Plexin"/>
</dbReference>
<evidence type="ECO:0000256" key="11">
    <source>
        <dbReference type="ARBA" id="ARBA00023180"/>
    </source>
</evidence>
<evidence type="ECO:0000256" key="5">
    <source>
        <dbReference type="ARBA" id="ARBA00022729"/>
    </source>
</evidence>
<feature type="signal peptide" evidence="15">
    <location>
        <begin position="1"/>
        <end position="19"/>
    </location>
</feature>
<reference evidence="17 18" key="1">
    <citation type="journal article" date="2018" name="J. Allergy Clin. Immunol.">
        <title>High-quality assembly of Dermatophagoides pteronyssinus genome and transcriptome reveals a wide range of novel allergens.</title>
        <authorList>
            <person name="Liu X.Y."/>
            <person name="Yang K.Y."/>
            <person name="Wang M.Q."/>
            <person name="Kwok J.S."/>
            <person name="Zeng X."/>
            <person name="Yang Z."/>
            <person name="Xiao X.J."/>
            <person name="Lau C.P."/>
            <person name="Li Y."/>
            <person name="Huang Z.M."/>
            <person name="Ba J.G."/>
            <person name="Yim A.K."/>
            <person name="Ouyang C.Y."/>
            <person name="Ngai S.M."/>
            <person name="Chan T.F."/>
            <person name="Leung E.L."/>
            <person name="Liu L."/>
            <person name="Liu Z.G."/>
            <person name="Tsui S.K."/>
        </authorList>
    </citation>
    <scope>NUCLEOTIDE SEQUENCE [LARGE SCALE GENOMIC DNA]</scope>
    <source>
        <strain evidence="17">Derp</strain>
    </source>
</reference>
<dbReference type="InterPro" id="IPR015943">
    <property type="entry name" value="WD40/YVTN_repeat-like_dom_sf"/>
</dbReference>
<feature type="coiled-coil region" evidence="13">
    <location>
        <begin position="1369"/>
        <end position="1396"/>
    </location>
</feature>
<keyword evidence="4 14" id="KW-0812">Transmembrane</keyword>
<keyword evidence="6" id="KW-0677">Repeat</keyword>
<dbReference type="SMART" id="SM00630">
    <property type="entry name" value="Sema"/>
    <property type="match status" value="1"/>
</dbReference>
<keyword evidence="18" id="KW-1185">Reference proteome</keyword>
<evidence type="ECO:0000256" key="8">
    <source>
        <dbReference type="ARBA" id="ARBA00022989"/>
    </source>
</evidence>
<keyword evidence="9 14" id="KW-0472">Membrane</keyword>
<dbReference type="InterPro" id="IPR002165">
    <property type="entry name" value="Plexin_repeat"/>
</dbReference>
<keyword evidence="8 14" id="KW-1133">Transmembrane helix</keyword>
<dbReference type="SMART" id="SM00429">
    <property type="entry name" value="IPT"/>
    <property type="match status" value="2"/>
</dbReference>
<dbReference type="SUPFAM" id="SSF48350">
    <property type="entry name" value="GTPase activation domain, GAP"/>
    <property type="match status" value="1"/>
</dbReference>
<dbReference type="SMART" id="SM00423">
    <property type="entry name" value="PSI"/>
    <property type="match status" value="3"/>
</dbReference>
<evidence type="ECO:0000256" key="2">
    <source>
        <dbReference type="ARBA" id="ARBA00010297"/>
    </source>
</evidence>
<dbReference type="PROSITE" id="PS51004">
    <property type="entry name" value="SEMA"/>
    <property type="match status" value="1"/>
</dbReference>
<dbReference type="Gene3D" id="2.60.40.10">
    <property type="entry name" value="Immunoglobulins"/>
    <property type="match status" value="4"/>
</dbReference>
<dbReference type="Pfam" id="PF01437">
    <property type="entry name" value="PSI"/>
    <property type="match status" value="1"/>
</dbReference>
<evidence type="ECO:0000256" key="9">
    <source>
        <dbReference type="ARBA" id="ARBA00023136"/>
    </source>
</evidence>